<evidence type="ECO:0000313" key="2">
    <source>
        <dbReference type="EMBL" id="CAM74216.1"/>
    </source>
</evidence>
<gene>
    <name evidence="2" type="ORF">MGR_0255</name>
</gene>
<proteinExistence type="predicted"/>
<reference evidence="2" key="1">
    <citation type="journal article" date="2007" name="J. Bacteriol.">
        <title>Comparative genome analysis of four magnetotactic bacteria reveals a complex set of group-specific genes implicated in magnetosome biomineralization and function.</title>
        <authorList>
            <person name="Richter M."/>
            <person name="Kube M."/>
            <person name="Bazylinski D.A."/>
            <person name="Lombardot T."/>
            <person name="Gloeckner F.O."/>
            <person name="Reinhardt R."/>
            <person name="Schueler D."/>
        </authorList>
    </citation>
    <scope>NUCLEOTIDE SEQUENCE</scope>
    <source>
        <strain evidence="2">MSR-1</strain>
    </source>
</reference>
<sequence>MNQAMTEVCETMMAEGSALGPQLAKGAMMSAGMVAGRSVLGRLLTNPLVLLAAGAAVGYYGYKYRKEIAAAVAKGTDMGKDLVLTARENLADLVEETREAEDTAGKVQD</sequence>
<keyword evidence="1" id="KW-1133">Transmembrane helix</keyword>
<name>A4TUA9_9PROT</name>
<dbReference type="AlphaFoldDB" id="A4TUA9"/>
<dbReference type="RefSeq" id="WP_024078514.1">
    <property type="nucleotide sequence ID" value="NZ_CP027527.1"/>
</dbReference>
<protein>
    <submittedName>
        <fullName evidence="2">Uncharacterized protein</fullName>
    </submittedName>
</protein>
<keyword evidence="1" id="KW-0812">Transmembrane</keyword>
<keyword evidence="1" id="KW-0472">Membrane</keyword>
<dbReference type="EMBL" id="CU459003">
    <property type="protein sequence ID" value="CAM74216.1"/>
    <property type="molecule type" value="Genomic_DNA"/>
</dbReference>
<organism evidence="2">
    <name type="scientific">Magnetospirillum gryphiswaldense</name>
    <dbReference type="NCBI Taxonomy" id="55518"/>
    <lineage>
        <taxon>Bacteria</taxon>
        <taxon>Pseudomonadati</taxon>
        <taxon>Pseudomonadota</taxon>
        <taxon>Alphaproteobacteria</taxon>
        <taxon>Rhodospirillales</taxon>
        <taxon>Rhodospirillaceae</taxon>
        <taxon>Magnetospirillum</taxon>
    </lineage>
</organism>
<accession>A4TUA9</accession>
<evidence type="ECO:0000256" key="1">
    <source>
        <dbReference type="SAM" id="Phobius"/>
    </source>
</evidence>
<feature type="transmembrane region" description="Helical" evidence="1">
    <location>
        <begin position="43"/>
        <end position="62"/>
    </location>
</feature>